<dbReference type="GO" id="GO:0030170">
    <property type="term" value="F:pyridoxal phosphate binding"/>
    <property type="evidence" value="ECO:0007669"/>
    <property type="project" value="TreeGrafter"/>
</dbReference>
<dbReference type="AlphaFoldDB" id="A0A0P0Z2E6"/>
<evidence type="ECO:0000256" key="3">
    <source>
        <dbReference type="RuleBase" id="RU004508"/>
    </source>
</evidence>
<dbReference type="InterPro" id="IPR015422">
    <property type="entry name" value="PyrdxlP-dep_Trfase_small"/>
</dbReference>
<comment type="similarity">
    <text evidence="3">Belongs to the DegT/DnrJ/EryC1 family.</text>
</comment>
<dbReference type="InterPro" id="IPR000653">
    <property type="entry name" value="DegT/StrS_aminotransferase"/>
</dbReference>
<dbReference type="OrthoDB" id="9768668at2"/>
<evidence type="ECO:0000313" key="4">
    <source>
        <dbReference type="EMBL" id="BAT28290.1"/>
    </source>
</evidence>
<keyword evidence="4" id="KW-0032">Aminotransferase</keyword>
<sequence length="382" mass="41388">MQDPISFIDLAAQQRRIRDRIDARLARIMDTGAYILGPDVKELEAALSDYAGLAHTLGCASGTDALMLPLMAWQIGPGDAVFVPSFTFAATAEVVALVGASPVFVDVLPDTFNMDPESLDRAILQIRDAGKLTPKAIIAVDLFGQIADYPSIRAIADTYGLKLISDAAQGFGSTLNGEQAGRFADVVATSFYPAKPLGCYGDGGAVQTDDAELDAIMRSLHVHGQGTDRYDNVRIGITGRLDTFQAAVLLEKLPLFDEEIAARQRVAEIYEKGLRDLVITPEIMDGAVSTYAQYTIRIRGGRRAQFMARMRDAGVPTVIYYGKPLHKQTAYLSYPVESGALPVCDALCEEVVSLPMHPYLERDTQQRIIDAARAALDDARAA</sequence>
<dbReference type="PANTHER" id="PTHR30244:SF42">
    <property type="entry name" value="UDP-2-ACETAMIDO-2-DEOXY-3-OXO-D-GLUCURONATE AMINOTRANSFERASE"/>
    <property type="match status" value="1"/>
</dbReference>
<proteinExistence type="inferred from homology"/>
<reference evidence="4" key="1">
    <citation type="journal article" date="2015" name="Proc. Natl. Acad. Sci. U.S.A.">
        <title>Bacterial clade with the ribosomal RNA operon on a small plasmid rather than the chromosome.</title>
        <authorList>
            <person name="Anda M."/>
            <person name="Ohtsubo Y."/>
            <person name="Okubo T."/>
            <person name="Sugawara M."/>
            <person name="Nagata Y."/>
            <person name="Tsuda M."/>
            <person name="Minamisawa K."/>
            <person name="Mitsui H."/>
        </authorList>
    </citation>
    <scope>NUCLEOTIDE SEQUENCE</scope>
    <source>
        <strain evidence="4">JCM 14755</strain>
    </source>
</reference>
<dbReference type="InterPro" id="IPR015421">
    <property type="entry name" value="PyrdxlP-dep_Trfase_major"/>
</dbReference>
<dbReference type="GO" id="GO:0000271">
    <property type="term" value="P:polysaccharide biosynthetic process"/>
    <property type="evidence" value="ECO:0007669"/>
    <property type="project" value="TreeGrafter"/>
</dbReference>
<feature type="modified residue" description="N6-(pyridoxal phosphate)lysine" evidence="2">
    <location>
        <position position="195"/>
    </location>
</feature>
<dbReference type="EMBL" id="LC066377">
    <property type="protein sequence ID" value="BAT28290.1"/>
    <property type="molecule type" value="Genomic_DNA"/>
</dbReference>
<keyword evidence="4" id="KW-0808">Transferase</keyword>
<dbReference type="Gene3D" id="3.90.1150.10">
    <property type="entry name" value="Aspartate Aminotransferase, domain 1"/>
    <property type="match status" value="1"/>
</dbReference>
<accession>A0A0P0Z2E6</accession>
<evidence type="ECO:0000256" key="1">
    <source>
        <dbReference type="PIRSR" id="PIRSR000390-1"/>
    </source>
</evidence>
<dbReference type="Pfam" id="PF01041">
    <property type="entry name" value="DegT_DnrJ_EryC1"/>
    <property type="match status" value="1"/>
</dbReference>
<feature type="active site" description="Proton acceptor" evidence="1">
    <location>
        <position position="195"/>
    </location>
</feature>
<protein>
    <submittedName>
        <fullName evidence="4">Aminotransferase</fullName>
    </submittedName>
</protein>
<dbReference type="RefSeq" id="WP_062226241.1">
    <property type="nucleotide sequence ID" value="NZ_BBWR01000002.1"/>
</dbReference>
<dbReference type="Gene3D" id="3.40.640.10">
    <property type="entry name" value="Type I PLP-dependent aspartate aminotransferase-like (Major domain)"/>
    <property type="match status" value="1"/>
</dbReference>
<keyword evidence="2 3" id="KW-0663">Pyridoxal phosphate</keyword>
<evidence type="ECO:0000256" key="2">
    <source>
        <dbReference type="PIRSR" id="PIRSR000390-2"/>
    </source>
</evidence>
<dbReference type="PIRSF" id="PIRSF000390">
    <property type="entry name" value="PLP_StrS"/>
    <property type="match status" value="1"/>
</dbReference>
<name>A0A0P0Z2E6_9HYPH</name>
<dbReference type="CDD" id="cd00616">
    <property type="entry name" value="AHBA_syn"/>
    <property type="match status" value="1"/>
</dbReference>
<organism evidence="4">
    <name type="scientific">Aureimonas frigidaquae</name>
    <dbReference type="NCBI Taxonomy" id="424757"/>
    <lineage>
        <taxon>Bacteria</taxon>
        <taxon>Pseudomonadati</taxon>
        <taxon>Pseudomonadota</taxon>
        <taxon>Alphaproteobacteria</taxon>
        <taxon>Hyphomicrobiales</taxon>
        <taxon>Aurantimonadaceae</taxon>
        <taxon>Aureimonas</taxon>
    </lineage>
</organism>
<dbReference type="GO" id="GO:0008483">
    <property type="term" value="F:transaminase activity"/>
    <property type="evidence" value="ECO:0007669"/>
    <property type="project" value="UniProtKB-KW"/>
</dbReference>
<dbReference type="InterPro" id="IPR015424">
    <property type="entry name" value="PyrdxlP-dep_Trfase"/>
</dbReference>
<dbReference type="PANTHER" id="PTHR30244">
    <property type="entry name" value="TRANSAMINASE"/>
    <property type="match status" value="1"/>
</dbReference>
<dbReference type="SUPFAM" id="SSF53383">
    <property type="entry name" value="PLP-dependent transferases"/>
    <property type="match status" value="1"/>
</dbReference>